<evidence type="ECO:0000256" key="6">
    <source>
        <dbReference type="ARBA" id="ARBA00023146"/>
    </source>
</evidence>
<dbReference type="Gene3D" id="3.40.50.620">
    <property type="entry name" value="HUPs"/>
    <property type="match status" value="1"/>
</dbReference>
<keyword evidence="3 7" id="KW-0547">Nucleotide-binding</keyword>
<gene>
    <name evidence="10" type="primary">gltX1</name>
    <name evidence="7" type="synonym">gltX</name>
    <name evidence="10" type="ORF">DTL3_0006</name>
</gene>
<dbReference type="PATRIC" id="fig|1006576.9.peg.6"/>
<evidence type="ECO:0000256" key="2">
    <source>
        <dbReference type="ARBA" id="ARBA00022598"/>
    </source>
</evidence>
<keyword evidence="11" id="KW-1185">Reference proteome</keyword>
<feature type="binding site" evidence="7">
    <location>
        <position position="257"/>
    </location>
    <ligand>
        <name>ATP</name>
        <dbReference type="ChEBI" id="CHEBI:30616"/>
    </ligand>
</feature>
<reference evidence="11" key="1">
    <citation type="submission" date="2014-11" db="EMBL/GenBank/DDBJ databases">
        <authorList>
            <person name="Wibberg D."/>
        </authorList>
    </citation>
    <scope>NUCLEOTIDE SEQUENCE [LARGE SCALE GENOMIC DNA]</scope>
    <source>
        <strain evidence="11">L3</strain>
    </source>
</reference>
<evidence type="ECO:0000313" key="11">
    <source>
        <dbReference type="Proteomes" id="UP000032809"/>
    </source>
</evidence>
<comment type="function">
    <text evidence="7">Catalyzes the attachment of glutamate to tRNA(Glu) in a two-step reaction: glutamate is first activated by ATP to form Glu-AMP and then transferred to the acceptor end of tRNA(Glu).</text>
</comment>
<dbReference type="InterPro" id="IPR045462">
    <property type="entry name" value="aa-tRNA-synth_I_cd-bd"/>
</dbReference>
<dbReference type="CDD" id="cd00808">
    <property type="entry name" value="GluRS_core"/>
    <property type="match status" value="1"/>
</dbReference>
<evidence type="ECO:0000256" key="1">
    <source>
        <dbReference type="ARBA" id="ARBA00007894"/>
    </source>
</evidence>
<dbReference type="HOGENOM" id="CLU_015768_6_3_0"/>
<comment type="subunit">
    <text evidence="7">Monomer.</text>
</comment>
<evidence type="ECO:0000313" key="10">
    <source>
        <dbReference type="EMBL" id="CEP77343.1"/>
    </source>
</evidence>
<dbReference type="InterPro" id="IPR049940">
    <property type="entry name" value="GluQ/Sye"/>
</dbReference>
<dbReference type="Pfam" id="PF00749">
    <property type="entry name" value="tRNA-synt_1c"/>
    <property type="match status" value="1"/>
</dbReference>
<feature type="domain" description="Aminoacyl-tRNA synthetase class I anticodon-binding" evidence="9">
    <location>
        <begin position="337"/>
        <end position="485"/>
    </location>
</feature>
<dbReference type="Pfam" id="PF19269">
    <property type="entry name" value="Anticodon_2"/>
    <property type="match status" value="1"/>
</dbReference>
<feature type="short sequence motif" description="'KMSKS' region" evidence="7">
    <location>
        <begin position="254"/>
        <end position="258"/>
    </location>
</feature>
<dbReference type="PANTHER" id="PTHR43311">
    <property type="entry name" value="GLUTAMATE--TRNA LIGASE"/>
    <property type="match status" value="1"/>
</dbReference>
<dbReference type="SUPFAM" id="SSF52374">
    <property type="entry name" value="Nucleotidylyl transferase"/>
    <property type="match status" value="1"/>
</dbReference>
<dbReference type="Gene3D" id="1.10.10.350">
    <property type="match status" value="1"/>
</dbReference>
<dbReference type="PRINTS" id="PR00987">
    <property type="entry name" value="TRNASYNTHGLU"/>
</dbReference>
<comment type="similarity">
    <text evidence="1 7">Belongs to the class-I aminoacyl-tRNA synthetase family. Glutamate--tRNA ligase type 1 subfamily.</text>
</comment>
<dbReference type="GO" id="GO:0000049">
    <property type="term" value="F:tRNA binding"/>
    <property type="evidence" value="ECO:0007669"/>
    <property type="project" value="InterPro"/>
</dbReference>
<dbReference type="InterPro" id="IPR020058">
    <property type="entry name" value="Glu/Gln-tRNA-synth_Ib_cat-dom"/>
</dbReference>
<dbReference type="InterPro" id="IPR000924">
    <property type="entry name" value="Glu/Gln-tRNA-synth"/>
</dbReference>
<protein>
    <recommendedName>
        <fullName evidence="7">Glutamate--tRNA ligase</fullName>
        <ecNumber evidence="7">6.1.1.17</ecNumber>
    </recommendedName>
    <alternativeName>
        <fullName evidence="7">Glutamyl-tRNA synthetase</fullName>
        <shortName evidence="7">GluRS</shortName>
    </alternativeName>
</protein>
<dbReference type="GO" id="GO:0006424">
    <property type="term" value="P:glutamyl-tRNA aminoacylation"/>
    <property type="evidence" value="ECO:0007669"/>
    <property type="project" value="UniProtKB-UniRule"/>
</dbReference>
<name>A0A0C7NV80_DEFTU</name>
<dbReference type="PANTHER" id="PTHR43311:SF2">
    <property type="entry name" value="GLUTAMATE--TRNA LIGASE, MITOCHONDRIAL-RELATED"/>
    <property type="match status" value="1"/>
</dbReference>
<dbReference type="Proteomes" id="UP000032809">
    <property type="component" value="Chromosome I"/>
</dbReference>
<dbReference type="GO" id="GO:0004818">
    <property type="term" value="F:glutamate-tRNA ligase activity"/>
    <property type="evidence" value="ECO:0007669"/>
    <property type="project" value="UniProtKB-UniRule"/>
</dbReference>
<evidence type="ECO:0000256" key="5">
    <source>
        <dbReference type="ARBA" id="ARBA00022917"/>
    </source>
</evidence>
<keyword evidence="4 7" id="KW-0067">ATP-binding</keyword>
<organism evidence="10 11">
    <name type="scientific">Defluviitoga tunisiensis</name>
    <dbReference type="NCBI Taxonomy" id="1006576"/>
    <lineage>
        <taxon>Bacteria</taxon>
        <taxon>Thermotogati</taxon>
        <taxon>Thermotogota</taxon>
        <taxon>Thermotogae</taxon>
        <taxon>Petrotogales</taxon>
        <taxon>Petrotogaceae</taxon>
        <taxon>Defluviitoga</taxon>
    </lineage>
</organism>
<keyword evidence="5 7" id="KW-0648">Protein biosynthesis</keyword>
<comment type="subcellular location">
    <subcellularLocation>
        <location evidence="7">Cytoplasm</location>
    </subcellularLocation>
</comment>
<comment type="caution">
    <text evidence="7">Lacks conserved residue(s) required for the propagation of feature annotation.</text>
</comment>
<keyword evidence="7" id="KW-0963">Cytoplasm</keyword>
<dbReference type="RefSeq" id="WP_045086984.1">
    <property type="nucleotide sequence ID" value="NZ_LN824141.1"/>
</dbReference>
<dbReference type="GO" id="GO:0005524">
    <property type="term" value="F:ATP binding"/>
    <property type="evidence" value="ECO:0007669"/>
    <property type="project" value="UniProtKB-UniRule"/>
</dbReference>
<evidence type="ECO:0000259" key="9">
    <source>
        <dbReference type="Pfam" id="PF19269"/>
    </source>
</evidence>
<dbReference type="SUPFAM" id="SSF48163">
    <property type="entry name" value="An anticodon-binding domain of class I aminoacyl-tRNA synthetases"/>
    <property type="match status" value="1"/>
</dbReference>
<proteinExistence type="inferred from homology"/>
<dbReference type="GO" id="GO:0008270">
    <property type="term" value="F:zinc ion binding"/>
    <property type="evidence" value="ECO:0007669"/>
    <property type="project" value="InterPro"/>
</dbReference>
<feature type="short sequence motif" description="'HIGH' region" evidence="7">
    <location>
        <begin position="12"/>
        <end position="22"/>
    </location>
</feature>
<dbReference type="InterPro" id="IPR014729">
    <property type="entry name" value="Rossmann-like_a/b/a_fold"/>
</dbReference>
<dbReference type="OrthoDB" id="9807503at2"/>
<dbReference type="FunFam" id="3.40.50.620:FF:000045">
    <property type="entry name" value="Glutamate--tRNA ligase, mitochondrial"/>
    <property type="match status" value="1"/>
</dbReference>
<evidence type="ECO:0000256" key="3">
    <source>
        <dbReference type="ARBA" id="ARBA00022741"/>
    </source>
</evidence>
<dbReference type="AlphaFoldDB" id="A0A0C7NV80"/>
<dbReference type="PROSITE" id="PS00178">
    <property type="entry name" value="AA_TRNA_LIGASE_I"/>
    <property type="match status" value="1"/>
</dbReference>
<dbReference type="STRING" id="1006576.DTL3_0006"/>
<dbReference type="KEGG" id="dtn:DTL3_0006"/>
<dbReference type="InterPro" id="IPR020751">
    <property type="entry name" value="aa-tRNA-synth_I_codon-bd_sub2"/>
</dbReference>
<dbReference type="GO" id="GO:0005829">
    <property type="term" value="C:cytosol"/>
    <property type="evidence" value="ECO:0007669"/>
    <property type="project" value="TreeGrafter"/>
</dbReference>
<evidence type="ECO:0000256" key="7">
    <source>
        <dbReference type="HAMAP-Rule" id="MF_00022"/>
    </source>
</evidence>
<dbReference type="InterPro" id="IPR004527">
    <property type="entry name" value="Glu-tRNA-ligase_bac/mito"/>
</dbReference>
<comment type="catalytic activity">
    <reaction evidence="7">
        <text>tRNA(Glu) + L-glutamate + ATP = L-glutamyl-tRNA(Glu) + AMP + diphosphate</text>
        <dbReference type="Rhea" id="RHEA:23540"/>
        <dbReference type="Rhea" id="RHEA-COMP:9663"/>
        <dbReference type="Rhea" id="RHEA-COMP:9680"/>
        <dbReference type="ChEBI" id="CHEBI:29985"/>
        <dbReference type="ChEBI" id="CHEBI:30616"/>
        <dbReference type="ChEBI" id="CHEBI:33019"/>
        <dbReference type="ChEBI" id="CHEBI:78442"/>
        <dbReference type="ChEBI" id="CHEBI:78520"/>
        <dbReference type="ChEBI" id="CHEBI:456215"/>
        <dbReference type="EC" id="6.1.1.17"/>
    </reaction>
</comment>
<feature type="domain" description="Glutamyl/glutaminyl-tRNA synthetase class Ib catalytic" evidence="8">
    <location>
        <begin position="6"/>
        <end position="323"/>
    </location>
</feature>
<keyword evidence="6 7" id="KW-0030">Aminoacyl-tRNA synthetase</keyword>
<dbReference type="InterPro" id="IPR008925">
    <property type="entry name" value="aa_tRNA-synth_I_cd-bd_sf"/>
</dbReference>
<evidence type="ECO:0000259" key="8">
    <source>
        <dbReference type="Pfam" id="PF00749"/>
    </source>
</evidence>
<keyword evidence="2 7" id="KW-0436">Ligase</keyword>
<dbReference type="HAMAP" id="MF_00022">
    <property type="entry name" value="Glu_tRNA_synth_type1"/>
    <property type="match status" value="1"/>
</dbReference>
<dbReference type="EMBL" id="LN824141">
    <property type="protein sequence ID" value="CEP77343.1"/>
    <property type="molecule type" value="Genomic_DNA"/>
</dbReference>
<dbReference type="EC" id="6.1.1.17" evidence="7"/>
<dbReference type="InterPro" id="IPR033910">
    <property type="entry name" value="GluRS_core"/>
</dbReference>
<accession>A0A0C7NV80</accession>
<dbReference type="InterPro" id="IPR001412">
    <property type="entry name" value="aa-tRNA-synth_I_CS"/>
</dbReference>
<evidence type="ECO:0000256" key="4">
    <source>
        <dbReference type="ARBA" id="ARBA00022840"/>
    </source>
</evidence>
<sequence length="488" mass="56311">MISDVVRTRFAPSPTGFLHVGGARTALFNYLFSKRYNGEFILRIEDTDLERSTKESEDQLLRTLKWLDLKWDEGPIVGGPYGPYRQSERLDLYQTKAYELVNNDRAYEAYIYPEEMEEIKSQLLSVGKPPHYTYELISKYNTQERINEYKEKGLKPVVFLKMPQKDYQINDLIKGEVVFKKGAIGDFIILRSNGVPTYNFAVVVDDIAMKITHVIRGDDHLSNTLRQVAIYEAFSAEIPEFAHVSMILGPDGKKLSKRHGATSVEEFIKKGILPEALVNYLALLGWSHPEGKEIMDIEEIIFNFSLDRVSSSPAIFDEAKLKWMNGQYLHSKSIEEIYSLAEPFIIESNLLTKEQYEVNKTWIMKAIETIITSVETLSEIPDAISVFLKDITPNLGDQEFLDYFNKDGVREAITLFYEYTQETDKWDTEMITENLKKAIKEAKPQKKAFYMALRKILTDSFHGPDLVNTIYLIGRNRIIQRLERVVQV</sequence>
<dbReference type="NCBIfam" id="TIGR00464">
    <property type="entry name" value="gltX_bact"/>
    <property type="match status" value="1"/>
</dbReference>